<sequence length="120" mass="13295">MALDPSIRESIFKLKALEPYTSILLSSSYHNLIQTSSLYLGGTQIGVEGITQAPQICLLGENDTLPVIISSKLSTLEEEKLIRVLREFHEAIGWTIADIKMLSHSTCMHRNLLEEGAKPS</sequence>
<proteinExistence type="predicted"/>
<accession>A0AAW2U2Q6</accession>
<reference evidence="1" key="2">
    <citation type="journal article" date="2024" name="Plant">
        <title>Genomic evolution and insights into agronomic trait innovations of Sesamum species.</title>
        <authorList>
            <person name="Miao H."/>
            <person name="Wang L."/>
            <person name="Qu L."/>
            <person name="Liu H."/>
            <person name="Sun Y."/>
            <person name="Le M."/>
            <person name="Wang Q."/>
            <person name="Wei S."/>
            <person name="Zheng Y."/>
            <person name="Lin W."/>
            <person name="Duan Y."/>
            <person name="Cao H."/>
            <person name="Xiong S."/>
            <person name="Wang X."/>
            <person name="Wei L."/>
            <person name="Li C."/>
            <person name="Ma Q."/>
            <person name="Ju M."/>
            <person name="Zhao R."/>
            <person name="Li G."/>
            <person name="Mu C."/>
            <person name="Tian Q."/>
            <person name="Mei H."/>
            <person name="Zhang T."/>
            <person name="Gao T."/>
            <person name="Zhang H."/>
        </authorList>
    </citation>
    <scope>NUCLEOTIDE SEQUENCE</scope>
    <source>
        <strain evidence="1">KEN1</strain>
    </source>
</reference>
<name>A0AAW2U2Q6_9LAMI</name>
<evidence type="ECO:0000313" key="1">
    <source>
        <dbReference type="EMBL" id="KAL0411606.1"/>
    </source>
</evidence>
<gene>
    <name evidence="1" type="ORF">Slati_3750300</name>
</gene>
<organism evidence="1">
    <name type="scientific">Sesamum latifolium</name>
    <dbReference type="NCBI Taxonomy" id="2727402"/>
    <lineage>
        <taxon>Eukaryota</taxon>
        <taxon>Viridiplantae</taxon>
        <taxon>Streptophyta</taxon>
        <taxon>Embryophyta</taxon>
        <taxon>Tracheophyta</taxon>
        <taxon>Spermatophyta</taxon>
        <taxon>Magnoliopsida</taxon>
        <taxon>eudicotyledons</taxon>
        <taxon>Gunneridae</taxon>
        <taxon>Pentapetalae</taxon>
        <taxon>asterids</taxon>
        <taxon>lamiids</taxon>
        <taxon>Lamiales</taxon>
        <taxon>Pedaliaceae</taxon>
        <taxon>Sesamum</taxon>
    </lineage>
</organism>
<dbReference type="AlphaFoldDB" id="A0AAW2U2Q6"/>
<protein>
    <submittedName>
        <fullName evidence="1">Uncharacterized protein</fullName>
    </submittedName>
</protein>
<comment type="caution">
    <text evidence="1">The sequence shown here is derived from an EMBL/GenBank/DDBJ whole genome shotgun (WGS) entry which is preliminary data.</text>
</comment>
<dbReference type="EMBL" id="JACGWN010000013">
    <property type="protein sequence ID" value="KAL0411606.1"/>
    <property type="molecule type" value="Genomic_DNA"/>
</dbReference>
<reference evidence="1" key="1">
    <citation type="submission" date="2020-06" db="EMBL/GenBank/DDBJ databases">
        <authorList>
            <person name="Li T."/>
            <person name="Hu X."/>
            <person name="Zhang T."/>
            <person name="Song X."/>
            <person name="Zhang H."/>
            <person name="Dai N."/>
            <person name="Sheng W."/>
            <person name="Hou X."/>
            <person name="Wei L."/>
        </authorList>
    </citation>
    <scope>NUCLEOTIDE SEQUENCE</scope>
    <source>
        <strain evidence="1">KEN1</strain>
        <tissue evidence="1">Leaf</tissue>
    </source>
</reference>